<dbReference type="Proteomes" id="UP000617145">
    <property type="component" value="Unassembled WGS sequence"/>
</dbReference>
<proteinExistence type="predicted"/>
<gene>
    <name evidence="2" type="ORF">GCM10011415_39210</name>
</gene>
<organism evidence="2 3">
    <name type="scientific">Salipiger pallidus</name>
    <dbReference type="NCBI Taxonomy" id="1775170"/>
    <lineage>
        <taxon>Bacteria</taxon>
        <taxon>Pseudomonadati</taxon>
        <taxon>Pseudomonadota</taxon>
        <taxon>Alphaproteobacteria</taxon>
        <taxon>Rhodobacterales</taxon>
        <taxon>Roseobacteraceae</taxon>
        <taxon>Salipiger</taxon>
    </lineage>
</organism>
<dbReference type="Pfam" id="PF01381">
    <property type="entry name" value="HTH_3"/>
    <property type="match status" value="1"/>
</dbReference>
<evidence type="ECO:0000259" key="1">
    <source>
        <dbReference type="PROSITE" id="PS50943"/>
    </source>
</evidence>
<dbReference type="Gene3D" id="1.10.260.40">
    <property type="entry name" value="lambda repressor-like DNA-binding domains"/>
    <property type="match status" value="1"/>
</dbReference>
<feature type="domain" description="HTH cro/C1-type" evidence="1">
    <location>
        <begin position="22"/>
        <end position="73"/>
    </location>
</feature>
<comment type="caution">
    <text evidence="2">The sequence shown here is derived from an EMBL/GenBank/DDBJ whole genome shotgun (WGS) entry which is preliminary data.</text>
</comment>
<protein>
    <recommendedName>
        <fullName evidence="1">HTH cro/C1-type domain-containing protein</fullName>
    </recommendedName>
</protein>
<dbReference type="CDD" id="cd00093">
    <property type="entry name" value="HTH_XRE"/>
    <property type="match status" value="1"/>
</dbReference>
<dbReference type="InterPro" id="IPR010982">
    <property type="entry name" value="Lambda_DNA-bd_dom_sf"/>
</dbReference>
<evidence type="ECO:0000313" key="3">
    <source>
        <dbReference type="Proteomes" id="UP000617145"/>
    </source>
</evidence>
<dbReference type="InterPro" id="IPR001387">
    <property type="entry name" value="Cro/C1-type_HTH"/>
</dbReference>
<accession>A0A8J2ZNI4</accession>
<keyword evidence="3" id="KW-1185">Reference proteome</keyword>
<dbReference type="PROSITE" id="PS50943">
    <property type="entry name" value="HTH_CROC1"/>
    <property type="match status" value="1"/>
</dbReference>
<reference evidence="2" key="2">
    <citation type="submission" date="2020-09" db="EMBL/GenBank/DDBJ databases">
        <authorList>
            <person name="Sun Q."/>
            <person name="Zhou Y."/>
        </authorList>
    </citation>
    <scope>NUCLEOTIDE SEQUENCE</scope>
    <source>
        <strain evidence="2">CGMCC 1.15762</strain>
    </source>
</reference>
<dbReference type="SMART" id="SM00530">
    <property type="entry name" value="HTH_XRE"/>
    <property type="match status" value="1"/>
</dbReference>
<name>A0A8J2ZNI4_9RHOB</name>
<dbReference type="SUPFAM" id="SSF47413">
    <property type="entry name" value="lambda repressor-like DNA-binding domains"/>
    <property type="match status" value="1"/>
</dbReference>
<sequence length="103" mass="10985">MSMLNAIKTADDLRADIASAAKARRLAMNITQDDLSKRSGVAIATLRRFEAGGPASLDTVLRVAEVLGVLSGFSGLFPMPEARTLDELEQAPTRVRASGRDRG</sequence>
<dbReference type="GO" id="GO:0003677">
    <property type="term" value="F:DNA binding"/>
    <property type="evidence" value="ECO:0007669"/>
    <property type="project" value="InterPro"/>
</dbReference>
<dbReference type="EMBL" id="BMJV01000011">
    <property type="protein sequence ID" value="GGG85182.1"/>
    <property type="molecule type" value="Genomic_DNA"/>
</dbReference>
<dbReference type="AlphaFoldDB" id="A0A8J2ZNI4"/>
<evidence type="ECO:0000313" key="2">
    <source>
        <dbReference type="EMBL" id="GGG85182.1"/>
    </source>
</evidence>
<reference evidence="2" key="1">
    <citation type="journal article" date="2014" name="Int. J. Syst. Evol. Microbiol.">
        <title>Complete genome sequence of Corynebacterium casei LMG S-19264T (=DSM 44701T), isolated from a smear-ripened cheese.</title>
        <authorList>
            <consortium name="US DOE Joint Genome Institute (JGI-PGF)"/>
            <person name="Walter F."/>
            <person name="Albersmeier A."/>
            <person name="Kalinowski J."/>
            <person name="Ruckert C."/>
        </authorList>
    </citation>
    <scope>NUCLEOTIDE SEQUENCE</scope>
    <source>
        <strain evidence="2">CGMCC 1.15762</strain>
    </source>
</reference>